<feature type="compositionally biased region" description="Basic and acidic residues" evidence="1">
    <location>
        <begin position="161"/>
        <end position="170"/>
    </location>
</feature>
<keyword evidence="3" id="KW-1185">Reference proteome</keyword>
<protein>
    <submittedName>
        <fullName evidence="2">Uncharacterized protein</fullName>
    </submittedName>
</protein>
<feature type="compositionally biased region" description="Low complexity" evidence="1">
    <location>
        <begin position="94"/>
        <end position="104"/>
    </location>
</feature>
<proteinExistence type="predicted"/>
<accession>A0AAN8H2R4</accession>
<sequence>MQGPICYTLIRTALSDYARKTQDAASRKKVTDFMCHDTSTADRFYATMPDAKEAAVIRTIMAKALECPPSQSRGGVGSSEEETTSEEEDDDDTVVLYQDSSSSSQDEEFRAELKRRKENRREEVEAEREKGVEAAGVSQVSPCSVVLTPLKRRLFSFKIQEGEEKRRRDEEGEEKEEEKGDESGRRRSPRMTRSRAGKRKCRVVLFLG</sequence>
<dbReference type="Proteomes" id="UP001335648">
    <property type="component" value="Unassembled WGS sequence"/>
</dbReference>
<feature type="region of interest" description="Disordered" evidence="1">
    <location>
        <begin position="161"/>
        <end position="197"/>
    </location>
</feature>
<evidence type="ECO:0000313" key="3">
    <source>
        <dbReference type="Proteomes" id="UP001335648"/>
    </source>
</evidence>
<feature type="compositionally biased region" description="Acidic residues" evidence="1">
    <location>
        <begin position="79"/>
        <end position="93"/>
    </location>
</feature>
<evidence type="ECO:0000256" key="1">
    <source>
        <dbReference type="SAM" id="MobiDB-lite"/>
    </source>
</evidence>
<reference evidence="2 3" key="1">
    <citation type="journal article" date="2023" name="Mol. Biol. Evol.">
        <title>Genomics of Secondarily Temperate Adaptation in the Only Non-Antarctic Icefish.</title>
        <authorList>
            <person name="Rivera-Colon A.G."/>
            <person name="Rayamajhi N."/>
            <person name="Minhas B.F."/>
            <person name="Madrigal G."/>
            <person name="Bilyk K.T."/>
            <person name="Yoon V."/>
            <person name="Hune M."/>
            <person name="Gregory S."/>
            <person name="Cheng C.H.C."/>
            <person name="Catchen J.M."/>
        </authorList>
    </citation>
    <scope>NUCLEOTIDE SEQUENCE [LARGE SCALE GENOMIC DNA]</scope>
    <source>
        <strain evidence="2">JC2023a</strain>
    </source>
</reference>
<name>A0AAN8H2R4_9TELE</name>
<feature type="region of interest" description="Disordered" evidence="1">
    <location>
        <begin position="67"/>
        <end position="140"/>
    </location>
</feature>
<comment type="caution">
    <text evidence="2">The sequence shown here is derived from an EMBL/GenBank/DDBJ whole genome shotgun (WGS) entry which is preliminary data.</text>
</comment>
<feature type="compositionally biased region" description="Basic and acidic residues" evidence="1">
    <location>
        <begin position="119"/>
        <end position="132"/>
    </location>
</feature>
<dbReference type="EMBL" id="JAULUE010002052">
    <property type="protein sequence ID" value="KAK5900188.1"/>
    <property type="molecule type" value="Genomic_DNA"/>
</dbReference>
<organism evidence="2 3">
    <name type="scientific">Champsocephalus esox</name>
    <name type="common">pike icefish</name>
    <dbReference type="NCBI Taxonomy" id="159716"/>
    <lineage>
        <taxon>Eukaryota</taxon>
        <taxon>Metazoa</taxon>
        <taxon>Chordata</taxon>
        <taxon>Craniata</taxon>
        <taxon>Vertebrata</taxon>
        <taxon>Euteleostomi</taxon>
        <taxon>Actinopterygii</taxon>
        <taxon>Neopterygii</taxon>
        <taxon>Teleostei</taxon>
        <taxon>Neoteleostei</taxon>
        <taxon>Acanthomorphata</taxon>
        <taxon>Eupercaria</taxon>
        <taxon>Perciformes</taxon>
        <taxon>Notothenioidei</taxon>
        <taxon>Channichthyidae</taxon>
        <taxon>Champsocephalus</taxon>
    </lineage>
</organism>
<feature type="compositionally biased region" description="Basic residues" evidence="1">
    <location>
        <begin position="186"/>
        <end position="197"/>
    </location>
</feature>
<evidence type="ECO:0000313" key="2">
    <source>
        <dbReference type="EMBL" id="KAK5900188.1"/>
    </source>
</evidence>
<gene>
    <name evidence="2" type="ORF">CesoFtcFv8_009587</name>
</gene>
<dbReference type="AlphaFoldDB" id="A0AAN8H2R4"/>